<organism evidence="1 2">
    <name type="scientific">Clostridium innocuum</name>
    <dbReference type="NCBI Taxonomy" id="1522"/>
    <lineage>
        <taxon>Bacteria</taxon>
        <taxon>Bacillati</taxon>
        <taxon>Bacillota</taxon>
        <taxon>Clostridia</taxon>
        <taxon>Eubacteriales</taxon>
        <taxon>Clostridiaceae</taxon>
        <taxon>Clostridium</taxon>
    </lineage>
</organism>
<reference evidence="1 2" key="1">
    <citation type="submission" date="2014-08" db="EMBL/GenBank/DDBJ databases">
        <title>Clostridium innocuum, an unnegligible vancomycin-resistant pathogen causing extra-intestinal infections.</title>
        <authorList>
            <person name="Feng Y."/>
            <person name="Chiu C.-H."/>
        </authorList>
    </citation>
    <scope>NUCLEOTIDE SEQUENCE [LARGE SCALE GENOMIC DNA]</scope>
    <source>
        <strain evidence="1 2">AN88</strain>
    </source>
</reference>
<comment type="caution">
    <text evidence="1">The sequence shown here is derived from an EMBL/GenBank/DDBJ whole genome shotgun (WGS) entry which is preliminary data.</text>
</comment>
<protein>
    <submittedName>
        <fullName evidence="1">Uncharacterized protein</fullName>
    </submittedName>
</protein>
<sequence length="109" mass="12978">MKLPEKKMMKHANIMLNVMNDVITPEDAVEEVRRMSDTAVYVQTPFDDMVVVTWESGHVDSYDGLQLAREWAQTPDKDAFRQQYGFDWKPSETLIRKVEEERERRQEER</sequence>
<name>A0A099I922_CLOIN</name>
<dbReference type="AlphaFoldDB" id="A0A099I922"/>
<gene>
    <name evidence="1" type="ORF">CIAN88_05965</name>
</gene>
<proteinExistence type="predicted"/>
<dbReference type="Proteomes" id="UP000030008">
    <property type="component" value="Unassembled WGS sequence"/>
</dbReference>
<accession>A0A099I922</accession>
<evidence type="ECO:0000313" key="1">
    <source>
        <dbReference type="EMBL" id="KGJ54086.1"/>
    </source>
</evidence>
<dbReference type="EMBL" id="JQIF01000023">
    <property type="protein sequence ID" value="KGJ54086.1"/>
    <property type="molecule type" value="Genomic_DNA"/>
</dbReference>
<evidence type="ECO:0000313" key="2">
    <source>
        <dbReference type="Proteomes" id="UP000030008"/>
    </source>
</evidence>